<dbReference type="Proteomes" id="UP001597497">
    <property type="component" value="Unassembled WGS sequence"/>
</dbReference>
<accession>A0ABW5R580</accession>
<comment type="caution">
    <text evidence="1">The sequence shown here is derived from an EMBL/GenBank/DDBJ whole genome shotgun (WGS) entry which is preliminary data.</text>
</comment>
<name>A0ABW5R580_9BACL</name>
<evidence type="ECO:0000313" key="1">
    <source>
        <dbReference type="EMBL" id="MFD2670183.1"/>
    </source>
</evidence>
<keyword evidence="2" id="KW-1185">Reference proteome</keyword>
<protein>
    <recommendedName>
        <fullName evidence="3">DUF3791 domain-containing protein</fullName>
    </recommendedName>
</protein>
<sequence>MCHSLIKEKKLKHEQIKMYECCISAILKYYEEHAETPIILAEEMLIEIQGFMNECYIDLVLIRLEEADRQLHTSGDYEEMGS</sequence>
<evidence type="ECO:0000313" key="2">
    <source>
        <dbReference type="Proteomes" id="UP001597497"/>
    </source>
</evidence>
<proteinExistence type="predicted"/>
<dbReference type="EMBL" id="JBHUMM010000001">
    <property type="protein sequence ID" value="MFD2670183.1"/>
    <property type="molecule type" value="Genomic_DNA"/>
</dbReference>
<dbReference type="RefSeq" id="WP_379927521.1">
    <property type="nucleotide sequence ID" value="NZ_JBHUMM010000001.1"/>
</dbReference>
<organism evidence="1 2">
    <name type="scientific">Marinicrinis sediminis</name>
    <dbReference type="NCBI Taxonomy" id="1652465"/>
    <lineage>
        <taxon>Bacteria</taxon>
        <taxon>Bacillati</taxon>
        <taxon>Bacillota</taxon>
        <taxon>Bacilli</taxon>
        <taxon>Bacillales</taxon>
        <taxon>Paenibacillaceae</taxon>
    </lineage>
</organism>
<reference evidence="2" key="1">
    <citation type="journal article" date="2019" name="Int. J. Syst. Evol. Microbiol.">
        <title>The Global Catalogue of Microorganisms (GCM) 10K type strain sequencing project: providing services to taxonomists for standard genome sequencing and annotation.</title>
        <authorList>
            <consortium name="The Broad Institute Genomics Platform"/>
            <consortium name="The Broad Institute Genome Sequencing Center for Infectious Disease"/>
            <person name="Wu L."/>
            <person name="Ma J."/>
        </authorList>
    </citation>
    <scope>NUCLEOTIDE SEQUENCE [LARGE SCALE GENOMIC DNA]</scope>
    <source>
        <strain evidence="2">KCTC 33676</strain>
    </source>
</reference>
<gene>
    <name evidence="1" type="ORF">ACFSUC_01015</name>
</gene>
<evidence type="ECO:0008006" key="3">
    <source>
        <dbReference type="Google" id="ProtNLM"/>
    </source>
</evidence>